<dbReference type="InterPro" id="IPR037507">
    <property type="entry name" value="Ribosomal_mL59"/>
</dbReference>
<gene>
    <name evidence="3" type="ORF">PCANC_04378</name>
    <name evidence="5" type="ORF">PCASD_03196</name>
    <name evidence="4" type="ORF">PCASD_09183</name>
</gene>
<sequence length="304" mass="34631">MLTTTAPTMRTANASRVLKQSNQFISPHSVLLRTKTAVLQRAKKVRTVRPRGSPSLATLLSTYGTSGQQDKKPSPFLPTKFRSGHSSPLIHPDKVRWRAPLFKAQARALLCKQAFHWRILRHIFNLTPDAFQKKHTLPRSAQNLLKQQPNFYDGSLSIDEYRKILHDPVPKLIALFGGEDRLTIKDKRLLGLFQPPKDVAKRTALSSPPHPAAVPPQEQEQQQLDNAHDPIRVPPRYAPPTLVPHAFGPYVGRRKPFKGKIRERNRDAKVAQVTQKMVKMDDRIQAYRNEWKIVKEKSKPALPF</sequence>
<dbReference type="EMBL" id="PGCJ01000778">
    <property type="protein sequence ID" value="PLW21968.1"/>
    <property type="molecule type" value="Genomic_DNA"/>
</dbReference>
<evidence type="ECO:0000313" key="5">
    <source>
        <dbReference type="EMBL" id="PLW48756.1"/>
    </source>
</evidence>
<dbReference type="Proteomes" id="UP000235388">
    <property type="component" value="Unassembled WGS sequence"/>
</dbReference>
<dbReference type="Pfam" id="PF18126">
    <property type="entry name" value="Mitoc_mL59"/>
    <property type="match status" value="1"/>
</dbReference>
<dbReference type="PANTHER" id="PTHR28041">
    <property type="entry name" value="54S RIBOSOMAL PROTEIN L25, MITOCHONDRIAL"/>
    <property type="match status" value="1"/>
</dbReference>
<reference evidence="6 7" key="1">
    <citation type="submission" date="2017-11" db="EMBL/GenBank/DDBJ databases">
        <title>De novo assembly and phasing of dikaryotic genomes from two isolates of Puccinia coronata f. sp. avenae, the causal agent of oat crown rust.</title>
        <authorList>
            <person name="Miller M.E."/>
            <person name="Zhang Y."/>
            <person name="Omidvar V."/>
            <person name="Sperschneider J."/>
            <person name="Schwessinger B."/>
            <person name="Raley C."/>
            <person name="Palmer J.M."/>
            <person name="Garnica D."/>
            <person name="Upadhyaya N."/>
            <person name="Rathjen J."/>
            <person name="Taylor J.M."/>
            <person name="Park R.F."/>
            <person name="Dodds P.N."/>
            <person name="Hirsch C.D."/>
            <person name="Kianian S.F."/>
            <person name="Figueroa M."/>
        </authorList>
    </citation>
    <scope>NUCLEOTIDE SEQUENCE [LARGE SCALE GENOMIC DNA]</scope>
    <source>
        <strain evidence="3">12NC29</strain>
        <strain evidence="4">12SD80</strain>
    </source>
</reference>
<feature type="region of interest" description="Disordered" evidence="1">
    <location>
        <begin position="201"/>
        <end position="224"/>
    </location>
</feature>
<dbReference type="EMBL" id="PGCI01000607">
    <property type="protein sequence ID" value="PLW24563.1"/>
    <property type="molecule type" value="Genomic_DNA"/>
</dbReference>
<dbReference type="Proteomes" id="UP000235392">
    <property type="component" value="Unassembled WGS sequence"/>
</dbReference>
<dbReference type="PANTHER" id="PTHR28041:SF1">
    <property type="entry name" value="LARGE RIBOSOMAL SUBUNIT PROTEIN ML59"/>
    <property type="match status" value="1"/>
</dbReference>
<dbReference type="EMBL" id="PGCI01000021">
    <property type="protein sequence ID" value="PLW48756.1"/>
    <property type="molecule type" value="Genomic_DNA"/>
</dbReference>
<comment type="caution">
    <text evidence="4">The sequence shown here is derived from an EMBL/GenBank/DDBJ whole genome shotgun (WGS) entry which is preliminary data.</text>
</comment>
<dbReference type="GO" id="GO:0005762">
    <property type="term" value="C:mitochondrial large ribosomal subunit"/>
    <property type="evidence" value="ECO:0007669"/>
    <property type="project" value="InterPro"/>
</dbReference>
<evidence type="ECO:0000313" key="3">
    <source>
        <dbReference type="EMBL" id="PLW21968.1"/>
    </source>
</evidence>
<feature type="domain" description="Large ribosomal subunit protein mL59" evidence="2">
    <location>
        <begin position="61"/>
        <end position="289"/>
    </location>
</feature>
<proteinExistence type="predicted"/>
<feature type="region of interest" description="Disordered" evidence="1">
    <location>
        <begin position="63"/>
        <end position="87"/>
    </location>
</feature>
<evidence type="ECO:0000313" key="6">
    <source>
        <dbReference type="Proteomes" id="UP000235388"/>
    </source>
</evidence>
<dbReference type="STRING" id="200324.A0A2N5TGE4"/>
<keyword evidence="6" id="KW-1185">Reference proteome</keyword>
<dbReference type="AlphaFoldDB" id="A0A2N5TGE4"/>
<accession>A0A2N5TGE4</accession>
<dbReference type="GO" id="GO:0003735">
    <property type="term" value="F:structural constituent of ribosome"/>
    <property type="evidence" value="ECO:0007669"/>
    <property type="project" value="InterPro"/>
</dbReference>
<protein>
    <recommendedName>
        <fullName evidence="2">Large ribosomal subunit protein mL59 domain-containing protein</fullName>
    </recommendedName>
</protein>
<evidence type="ECO:0000313" key="4">
    <source>
        <dbReference type="EMBL" id="PLW24563.1"/>
    </source>
</evidence>
<evidence type="ECO:0000256" key="1">
    <source>
        <dbReference type="SAM" id="MobiDB-lite"/>
    </source>
</evidence>
<name>A0A2N5TGE4_9BASI</name>
<evidence type="ECO:0000259" key="2">
    <source>
        <dbReference type="Pfam" id="PF18126"/>
    </source>
</evidence>
<evidence type="ECO:0000313" key="7">
    <source>
        <dbReference type="Proteomes" id="UP000235392"/>
    </source>
</evidence>
<dbReference type="OrthoDB" id="2504282at2759"/>
<organism evidence="4 7">
    <name type="scientific">Puccinia coronata f. sp. avenae</name>
    <dbReference type="NCBI Taxonomy" id="200324"/>
    <lineage>
        <taxon>Eukaryota</taxon>
        <taxon>Fungi</taxon>
        <taxon>Dikarya</taxon>
        <taxon>Basidiomycota</taxon>
        <taxon>Pucciniomycotina</taxon>
        <taxon>Pucciniomycetes</taxon>
        <taxon>Pucciniales</taxon>
        <taxon>Pucciniaceae</taxon>
        <taxon>Puccinia</taxon>
    </lineage>
</organism>
<dbReference type="InterPro" id="IPR040922">
    <property type="entry name" value="Ribosomal_mL59_dom"/>
</dbReference>